<protein>
    <recommendedName>
        <fullName evidence="4">Transmembrane protein</fullName>
    </recommendedName>
</protein>
<feature type="transmembrane region" description="Helical" evidence="1">
    <location>
        <begin position="59"/>
        <end position="79"/>
    </location>
</feature>
<reference evidence="2 3" key="1">
    <citation type="submission" date="2024-10" db="EMBL/GenBank/DDBJ databases">
        <authorList>
            <person name="Riesco R."/>
        </authorList>
    </citation>
    <scope>NUCLEOTIDE SEQUENCE [LARGE SCALE GENOMIC DNA]</scope>
    <source>
        <strain evidence="2 3">NCIMB 15450</strain>
    </source>
</reference>
<dbReference type="Proteomes" id="UP001609219">
    <property type="component" value="Unassembled WGS sequence"/>
</dbReference>
<evidence type="ECO:0000313" key="3">
    <source>
        <dbReference type="Proteomes" id="UP001609219"/>
    </source>
</evidence>
<proteinExistence type="predicted"/>
<evidence type="ECO:0000313" key="2">
    <source>
        <dbReference type="EMBL" id="MFH5228951.1"/>
    </source>
</evidence>
<feature type="transmembrane region" description="Helical" evidence="1">
    <location>
        <begin position="91"/>
        <end position="115"/>
    </location>
</feature>
<evidence type="ECO:0008006" key="4">
    <source>
        <dbReference type="Google" id="ProtNLM"/>
    </source>
</evidence>
<feature type="transmembrane region" description="Helical" evidence="1">
    <location>
        <begin position="17"/>
        <end position="39"/>
    </location>
</feature>
<keyword evidence="1" id="KW-0812">Transmembrane</keyword>
<keyword evidence="1" id="KW-0472">Membrane</keyword>
<dbReference type="RefSeq" id="WP_395127685.1">
    <property type="nucleotide sequence ID" value="NZ_JBIMSN010000042.1"/>
</dbReference>
<gene>
    <name evidence="2" type="ORF">ACHIRB_10245</name>
</gene>
<keyword evidence="1" id="KW-1133">Transmembrane helix</keyword>
<dbReference type="EMBL" id="JBIMSN010000042">
    <property type="protein sequence ID" value="MFH5228951.1"/>
    <property type="molecule type" value="Genomic_DNA"/>
</dbReference>
<name>A0ABW7K1Q6_9NOCA</name>
<sequence>MEVAVDGRRKTARDAQLYALAFISLALLALLLPIGWVAIGDNTCAVDDFLTCHATVRTIIAYVPSTLLLIGALGAFYRTYQVWRRNDEWRIWHGAGWVLFVVLAIYLGLAASVIAGGG</sequence>
<comment type="caution">
    <text evidence="2">The sequence shown here is derived from an EMBL/GenBank/DDBJ whole genome shotgun (WGS) entry which is preliminary data.</text>
</comment>
<organism evidence="2 3">
    <name type="scientific">Antrihabitans spumae</name>
    <dbReference type="NCBI Taxonomy" id="3373370"/>
    <lineage>
        <taxon>Bacteria</taxon>
        <taxon>Bacillati</taxon>
        <taxon>Actinomycetota</taxon>
        <taxon>Actinomycetes</taxon>
        <taxon>Mycobacteriales</taxon>
        <taxon>Nocardiaceae</taxon>
        <taxon>Antrihabitans</taxon>
    </lineage>
</organism>
<keyword evidence="3" id="KW-1185">Reference proteome</keyword>
<evidence type="ECO:0000256" key="1">
    <source>
        <dbReference type="SAM" id="Phobius"/>
    </source>
</evidence>
<accession>A0ABW7K1Q6</accession>